<keyword evidence="3" id="KW-1185">Reference proteome</keyword>
<dbReference type="eggNOG" id="COG0693">
    <property type="taxonomic scope" value="Bacteria"/>
</dbReference>
<dbReference type="Pfam" id="PF01965">
    <property type="entry name" value="DJ-1_PfpI"/>
    <property type="match status" value="1"/>
</dbReference>
<name>D7BAP9_ALLS1</name>
<dbReference type="SUPFAM" id="SSF52317">
    <property type="entry name" value="Class I glutamine amidotransferase-like"/>
    <property type="match status" value="1"/>
</dbReference>
<sequence>MRVGVLLTPGFLEAEAALVLEVCRLLGLEAFTFAKARSSLEGQAGAVWTPRFAFSGRPEMEALVIPGGASMRRMGRDPVVQGWLEEAWSHLQAVFLGANASLFLAEAGYLAGAVTAQALAREALAEKGFRVVEAPLVWHDKVCSTRGYLDLARAVLDWQLAPAEVRQHLGLLEPGREGSRR</sequence>
<dbReference type="KEGG" id="msv:Mesil_0654"/>
<evidence type="ECO:0000313" key="2">
    <source>
        <dbReference type="EMBL" id="ADH62571.1"/>
    </source>
</evidence>
<dbReference type="OrthoDB" id="32975at2"/>
<proteinExistence type="predicted"/>
<reference evidence="2 3" key="1">
    <citation type="journal article" date="2010" name="Stand. Genomic Sci.">
        <title>Complete genome sequence of Meiothermus silvanus type strain (VI-R2).</title>
        <authorList>
            <person name="Sikorski J."/>
            <person name="Tindall B.J."/>
            <person name="Lowry S."/>
            <person name="Lucas S."/>
            <person name="Nolan M."/>
            <person name="Copeland A."/>
            <person name="Glavina Del Rio T."/>
            <person name="Tice H."/>
            <person name="Cheng J.F."/>
            <person name="Han C."/>
            <person name="Pitluck S."/>
            <person name="Liolios K."/>
            <person name="Ivanova N."/>
            <person name="Mavromatis K."/>
            <person name="Mikhailova N."/>
            <person name="Pati A."/>
            <person name="Goodwin L."/>
            <person name="Chen A."/>
            <person name="Palaniappan K."/>
            <person name="Land M."/>
            <person name="Hauser L."/>
            <person name="Chang Y.J."/>
            <person name="Jeffries C.D."/>
            <person name="Rohde M."/>
            <person name="Goker M."/>
            <person name="Woyke T."/>
            <person name="Bristow J."/>
            <person name="Eisen J.A."/>
            <person name="Markowitz V."/>
            <person name="Hugenholtz P."/>
            <person name="Kyrpides N.C."/>
            <person name="Klenk H.P."/>
            <person name="Lapidus A."/>
        </authorList>
    </citation>
    <scope>NUCLEOTIDE SEQUENCE [LARGE SCALE GENOMIC DNA]</scope>
    <source>
        <strain evidence="3">ATCC 700542 / DSM 9946 / VI-R2</strain>
    </source>
</reference>
<dbReference type="HOGENOM" id="CLU_1618225_0_0_0"/>
<protein>
    <recommendedName>
        <fullName evidence="1">DJ-1/PfpI domain-containing protein</fullName>
    </recommendedName>
</protein>
<accession>D7BAP9</accession>
<gene>
    <name evidence="2" type="ordered locus">Mesil_0654</name>
</gene>
<dbReference type="InterPro" id="IPR029062">
    <property type="entry name" value="Class_I_gatase-like"/>
</dbReference>
<dbReference type="RefSeq" id="WP_013157160.1">
    <property type="nucleotide sequence ID" value="NC_014212.1"/>
</dbReference>
<dbReference type="Proteomes" id="UP000001916">
    <property type="component" value="Chromosome"/>
</dbReference>
<feature type="domain" description="DJ-1/PfpI" evidence="1">
    <location>
        <begin position="1"/>
        <end position="149"/>
    </location>
</feature>
<evidence type="ECO:0000313" key="3">
    <source>
        <dbReference type="Proteomes" id="UP000001916"/>
    </source>
</evidence>
<dbReference type="STRING" id="526227.Mesil_0654"/>
<dbReference type="EMBL" id="CP002042">
    <property type="protein sequence ID" value="ADH62571.1"/>
    <property type="molecule type" value="Genomic_DNA"/>
</dbReference>
<dbReference type="Gene3D" id="3.40.50.880">
    <property type="match status" value="1"/>
</dbReference>
<evidence type="ECO:0000259" key="1">
    <source>
        <dbReference type="Pfam" id="PF01965"/>
    </source>
</evidence>
<dbReference type="InterPro" id="IPR002818">
    <property type="entry name" value="DJ-1/PfpI"/>
</dbReference>
<dbReference type="AlphaFoldDB" id="D7BAP9"/>
<organism evidence="2 3">
    <name type="scientific">Allomeiothermus silvanus (strain ATCC 700542 / DSM 9946 / NBRC 106475 / NCIMB 13440 / VI-R2)</name>
    <name type="common">Thermus silvanus</name>
    <dbReference type="NCBI Taxonomy" id="526227"/>
    <lineage>
        <taxon>Bacteria</taxon>
        <taxon>Thermotogati</taxon>
        <taxon>Deinococcota</taxon>
        <taxon>Deinococci</taxon>
        <taxon>Thermales</taxon>
        <taxon>Thermaceae</taxon>
        <taxon>Allomeiothermus</taxon>
    </lineage>
</organism>